<sequence>MVTLDQSHNIHQVLEQFDMNNAKGLSAPLEVSQSGGVPGEDIDFDDKVYKRAIGCLLYLSGVTRPDIAFTVSKLSRMCSKPRLCDWRDVQHVFRYLRKISDLKLCYYKTDSQVKVFWDADFANDKVDPHSCSGYVILLAGRAVSWCSKRQGVVAQSTVEADFLSNGRGHEGDSKDERSIGRARSDTIH</sequence>
<organism evidence="2 3">
    <name type="scientific">Dryococelus australis</name>
    <dbReference type="NCBI Taxonomy" id="614101"/>
    <lineage>
        <taxon>Eukaryota</taxon>
        <taxon>Metazoa</taxon>
        <taxon>Ecdysozoa</taxon>
        <taxon>Arthropoda</taxon>
        <taxon>Hexapoda</taxon>
        <taxon>Insecta</taxon>
        <taxon>Pterygota</taxon>
        <taxon>Neoptera</taxon>
        <taxon>Polyneoptera</taxon>
        <taxon>Phasmatodea</taxon>
        <taxon>Verophasmatodea</taxon>
        <taxon>Anareolatae</taxon>
        <taxon>Phasmatidae</taxon>
        <taxon>Eurycanthinae</taxon>
        <taxon>Dryococelus</taxon>
    </lineage>
</organism>
<dbReference type="PANTHER" id="PTHR11439:SF440">
    <property type="entry name" value="INTEGRASE CATALYTIC DOMAIN-CONTAINING PROTEIN"/>
    <property type="match status" value="1"/>
</dbReference>
<protein>
    <submittedName>
        <fullName evidence="2">Uncharacterized protein</fullName>
    </submittedName>
</protein>
<name>A0ABQ9H5H0_9NEOP</name>
<proteinExistence type="predicted"/>
<dbReference type="PANTHER" id="PTHR11439">
    <property type="entry name" value="GAG-POL-RELATED RETROTRANSPOSON"/>
    <property type="match status" value="1"/>
</dbReference>
<keyword evidence="3" id="KW-1185">Reference proteome</keyword>
<gene>
    <name evidence="2" type="ORF">PR048_020138</name>
</gene>
<comment type="caution">
    <text evidence="2">The sequence shown here is derived from an EMBL/GenBank/DDBJ whole genome shotgun (WGS) entry which is preliminary data.</text>
</comment>
<feature type="compositionally biased region" description="Basic and acidic residues" evidence="1">
    <location>
        <begin position="167"/>
        <end position="188"/>
    </location>
</feature>
<dbReference type="Proteomes" id="UP001159363">
    <property type="component" value="Chromosome 6"/>
</dbReference>
<evidence type="ECO:0000313" key="3">
    <source>
        <dbReference type="Proteomes" id="UP001159363"/>
    </source>
</evidence>
<reference evidence="2 3" key="1">
    <citation type="submission" date="2023-02" db="EMBL/GenBank/DDBJ databases">
        <title>LHISI_Scaffold_Assembly.</title>
        <authorList>
            <person name="Stuart O.P."/>
            <person name="Cleave R."/>
            <person name="Magrath M.J.L."/>
            <person name="Mikheyev A.S."/>
        </authorList>
    </citation>
    <scope>NUCLEOTIDE SEQUENCE [LARGE SCALE GENOMIC DNA]</scope>
    <source>
        <strain evidence="2">Daus_M_001</strain>
        <tissue evidence="2">Leg muscle</tissue>
    </source>
</reference>
<evidence type="ECO:0000313" key="2">
    <source>
        <dbReference type="EMBL" id="KAJ8879530.1"/>
    </source>
</evidence>
<feature type="region of interest" description="Disordered" evidence="1">
    <location>
        <begin position="164"/>
        <end position="188"/>
    </location>
</feature>
<dbReference type="EMBL" id="JARBHB010000007">
    <property type="protein sequence ID" value="KAJ8879530.1"/>
    <property type="molecule type" value="Genomic_DNA"/>
</dbReference>
<dbReference type="CDD" id="cd09272">
    <property type="entry name" value="RNase_HI_RT_Ty1"/>
    <property type="match status" value="1"/>
</dbReference>
<accession>A0ABQ9H5H0</accession>
<evidence type="ECO:0000256" key="1">
    <source>
        <dbReference type="SAM" id="MobiDB-lite"/>
    </source>
</evidence>